<reference evidence="1" key="1">
    <citation type="submission" date="2022-07" db="EMBL/GenBank/DDBJ databases">
        <title>Pseudomonas nunamit sp. nov. an antifungal species isolated from Greenland.</title>
        <authorList>
            <person name="Ntana F."/>
            <person name="Hennessy R.C."/>
            <person name="Zervas A."/>
            <person name="Stougaard P."/>
        </authorList>
    </citation>
    <scope>NUCLEOTIDE SEQUENCE</scope>
    <source>
        <strain evidence="1">In5</strain>
    </source>
</reference>
<evidence type="ECO:0000313" key="2">
    <source>
        <dbReference type="Proteomes" id="UP001059607"/>
    </source>
</evidence>
<evidence type="ECO:0000313" key="1">
    <source>
        <dbReference type="EMBL" id="UTO16327.1"/>
    </source>
</evidence>
<keyword evidence="2" id="KW-1185">Reference proteome</keyword>
<accession>A0ABY5EPW3</accession>
<dbReference type="EMBL" id="CP101125">
    <property type="protein sequence ID" value="UTO16327.1"/>
    <property type="molecule type" value="Genomic_DNA"/>
</dbReference>
<proteinExistence type="predicted"/>
<dbReference type="RefSeq" id="WP_054614330.1">
    <property type="nucleotide sequence ID" value="NZ_CP101125.1"/>
</dbReference>
<gene>
    <name evidence="1" type="ORF">NK667_08245</name>
</gene>
<sequence>MSDDNVYQQVQLQVSNAAQGQRIVVQLLAQGAPVAWSTGPVFEGVGGISMNVPSGSAFPVSSFSISPSAVTVDTSFSRGGGAEALSFNLTLYLVAQAGIQTFGLRSVSDPGIYVVAGIGNSQPQAVNQTVTLFSWHP</sequence>
<organism evidence="1 2">
    <name type="scientific">Pseudomonas nunensis</name>
    <dbReference type="NCBI Taxonomy" id="2961896"/>
    <lineage>
        <taxon>Bacteria</taxon>
        <taxon>Pseudomonadati</taxon>
        <taxon>Pseudomonadota</taxon>
        <taxon>Gammaproteobacteria</taxon>
        <taxon>Pseudomonadales</taxon>
        <taxon>Pseudomonadaceae</taxon>
        <taxon>Pseudomonas</taxon>
    </lineage>
</organism>
<name>A0ABY5EPW3_9PSED</name>
<dbReference type="Proteomes" id="UP001059607">
    <property type="component" value="Chromosome"/>
</dbReference>
<protein>
    <submittedName>
        <fullName evidence="1">Uncharacterized protein</fullName>
    </submittedName>
</protein>